<keyword evidence="4" id="KW-0413">Isomerase</keyword>
<dbReference type="GO" id="GO:0003755">
    <property type="term" value="F:peptidyl-prolyl cis-trans isomerase activity"/>
    <property type="evidence" value="ECO:0007669"/>
    <property type="project" value="UniProtKB-KW"/>
</dbReference>
<dbReference type="PANTHER" id="PTHR45995">
    <property type="match status" value="1"/>
</dbReference>
<proteinExistence type="predicted"/>
<dbReference type="GO" id="GO:0003677">
    <property type="term" value="F:DNA binding"/>
    <property type="evidence" value="ECO:0007669"/>
    <property type="project" value="InterPro"/>
</dbReference>
<reference evidence="6" key="2">
    <citation type="submission" date="2025-08" db="UniProtKB">
        <authorList>
            <consortium name="Ensembl"/>
        </authorList>
    </citation>
    <scope>IDENTIFICATION</scope>
</reference>
<sequence>MPPKGKSGSRKRGKGGAASRSDSSDKKAQGPKGGGNTIKVRHILCEKHGKIMEAMEKLKSGMRFNEVATQYSEDKARQGAGQKCCWYLSIQYSKTNEGKKC</sequence>
<dbReference type="GO" id="GO:0006364">
    <property type="term" value="P:rRNA processing"/>
    <property type="evidence" value="ECO:0007669"/>
    <property type="project" value="InterPro"/>
</dbReference>
<accession>A0A8P0SY17</accession>
<dbReference type="InterPro" id="IPR043323">
    <property type="entry name" value="PIN4"/>
</dbReference>
<feature type="region of interest" description="Disordered" evidence="5">
    <location>
        <begin position="1"/>
        <end position="40"/>
    </location>
</feature>
<organism evidence="6 7">
    <name type="scientific">Canis lupus familiaris</name>
    <name type="common">Dog</name>
    <name type="synonym">Canis familiaris</name>
    <dbReference type="NCBI Taxonomy" id="9615"/>
    <lineage>
        <taxon>Eukaryota</taxon>
        <taxon>Metazoa</taxon>
        <taxon>Chordata</taxon>
        <taxon>Craniata</taxon>
        <taxon>Vertebrata</taxon>
        <taxon>Euteleostomi</taxon>
        <taxon>Mammalia</taxon>
        <taxon>Eutheria</taxon>
        <taxon>Laurasiatheria</taxon>
        <taxon>Carnivora</taxon>
        <taxon>Caniformia</taxon>
        <taxon>Canidae</taxon>
        <taxon>Canis</taxon>
    </lineage>
</organism>
<name>A0A8P0SY17_CANLF</name>
<comment type="catalytic activity">
    <reaction evidence="1">
        <text>[protein]-peptidylproline (omega=180) = [protein]-peptidylproline (omega=0)</text>
        <dbReference type="Rhea" id="RHEA:16237"/>
        <dbReference type="Rhea" id="RHEA-COMP:10747"/>
        <dbReference type="Rhea" id="RHEA-COMP:10748"/>
        <dbReference type="ChEBI" id="CHEBI:83833"/>
        <dbReference type="ChEBI" id="CHEBI:83834"/>
        <dbReference type="EC" id="5.2.1.8"/>
    </reaction>
</comment>
<evidence type="ECO:0000256" key="2">
    <source>
        <dbReference type="ARBA" id="ARBA00013194"/>
    </source>
</evidence>
<evidence type="ECO:0000256" key="3">
    <source>
        <dbReference type="ARBA" id="ARBA00023110"/>
    </source>
</evidence>
<dbReference type="Proteomes" id="UP000002254">
    <property type="component" value="Chromosome 19"/>
</dbReference>
<evidence type="ECO:0000256" key="1">
    <source>
        <dbReference type="ARBA" id="ARBA00000971"/>
    </source>
</evidence>
<dbReference type="InterPro" id="IPR046357">
    <property type="entry name" value="PPIase_dom_sf"/>
</dbReference>
<dbReference type="EC" id="5.2.1.8" evidence="2"/>
<dbReference type="Gene3D" id="3.10.50.40">
    <property type="match status" value="1"/>
</dbReference>
<evidence type="ECO:0000256" key="4">
    <source>
        <dbReference type="ARBA" id="ARBA00023235"/>
    </source>
</evidence>
<protein>
    <recommendedName>
        <fullName evidence="2">peptidylprolyl isomerase</fullName>
        <ecNumber evidence="2">5.2.1.8</ecNumber>
    </recommendedName>
</protein>
<reference evidence="6 7" key="1">
    <citation type="journal article" date="2005" name="Nature">
        <title>Genome sequence, comparative analysis and haplotype structure of the domestic dog.</title>
        <authorList>
            <consortium name="Broad Sequencing Platform"/>
            <person name="Lindblad-Toh K."/>
            <person name="Wade C.M."/>
            <person name="Mikkelsen T.S."/>
            <person name="Karlsson E.K."/>
            <person name="Jaffe D.B."/>
            <person name="Kamal M."/>
            <person name="Clamp M."/>
            <person name="Chang J.L."/>
            <person name="Kulbokas E.J. III"/>
            <person name="Zody M.C."/>
            <person name="Mauceli E."/>
            <person name="Xie X."/>
            <person name="Breen M."/>
            <person name="Wayne R.K."/>
            <person name="Ostrander E.A."/>
            <person name="Ponting C.P."/>
            <person name="Galibert F."/>
            <person name="Smith D.R."/>
            <person name="DeJong P.J."/>
            <person name="Kirkness E."/>
            <person name="Alvarez P."/>
            <person name="Biagi T."/>
            <person name="Brockman W."/>
            <person name="Butler J."/>
            <person name="Chin C.W."/>
            <person name="Cook A."/>
            <person name="Cuff J."/>
            <person name="Daly M.J."/>
            <person name="DeCaprio D."/>
            <person name="Gnerre S."/>
            <person name="Grabherr M."/>
            <person name="Kellis M."/>
            <person name="Kleber M."/>
            <person name="Bardeleben C."/>
            <person name="Goodstadt L."/>
            <person name="Heger A."/>
            <person name="Hitte C."/>
            <person name="Kim L."/>
            <person name="Koepfli K.P."/>
            <person name="Parker H.G."/>
            <person name="Pollinger J.P."/>
            <person name="Searle S.M."/>
            <person name="Sutter N.B."/>
            <person name="Thomas R."/>
            <person name="Webber C."/>
            <person name="Baldwin J."/>
            <person name="Abebe A."/>
            <person name="Abouelleil A."/>
            <person name="Aftuck L."/>
            <person name="Ait-Zahra M."/>
            <person name="Aldredge T."/>
            <person name="Allen N."/>
            <person name="An P."/>
            <person name="Anderson S."/>
            <person name="Antoine C."/>
            <person name="Arachchi H."/>
            <person name="Aslam A."/>
            <person name="Ayotte L."/>
            <person name="Bachantsang P."/>
            <person name="Barry A."/>
            <person name="Bayul T."/>
            <person name="Benamara M."/>
            <person name="Berlin A."/>
            <person name="Bessette D."/>
            <person name="Blitshteyn B."/>
            <person name="Bloom T."/>
            <person name="Blye J."/>
            <person name="Boguslavskiy L."/>
            <person name="Bonnet C."/>
            <person name="Boukhgalter B."/>
            <person name="Brown A."/>
            <person name="Cahill P."/>
            <person name="Calixte N."/>
            <person name="Camarata J."/>
            <person name="Cheshatsang Y."/>
            <person name="Chu J."/>
            <person name="Citroen M."/>
            <person name="Collymore A."/>
            <person name="Cooke P."/>
            <person name="Dawoe T."/>
            <person name="Daza R."/>
            <person name="Decktor K."/>
            <person name="DeGray S."/>
            <person name="Dhargay N."/>
            <person name="Dooley K."/>
            <person name="Dooley K."/>
            <person name="Dorje P."/>
            <person name="Dorjee K."/>
            <person name="Dorris L."/>
            <person name="Duffey N."/>
            <person name="Dupes A."/>
            <person name="Egbiremolen O."/>
            <person name="Elong R."/>
            <person name="Falk J."/>
            <person name="Farina A."/>
            <person name="Faro S."/>
            <person name="Ferguson D."/>
            <person name="Ferreira P."/>
            <person name="Fisher S."/>
            <person name="FitzGerald M."/>
            <person name="Foley K."/>
            <person name="Foley C."/>
            <person name="Franke A."/>
            <person name="Friedrich D."/>
            <person name="Gage D."/>
            <person name="Garber M."/>
            <person name="Gearin G."/>
            <person name="Giannoukos G."/>
            <person name="Goode T."/>
            <person name="Goyette A."/>
            <person name="Graham J."/>
            <person name="Grandbois E."/>
            <person name="Gyaltsen K."/>
            <person name="Hafez N."/>
            <person name="Hagopian D."/>
            <person name="Hagos B."/>
            <person name="Hall J."/>
            <person name="Healy C."/>
            <person name="Hegarty R."/>
            <person name="Honan T."/>
            <person name="Horn A."/>
            <person name="Houde N."/>
            <person name="Hughes L."/>
            <person name="Hunnicutt L."/>
            <person name="Husby M."/>
            <person name="Jester B."/>
            <person name="Jones C."/>
            <person name="Kamat A."/>
            <person name="Kanga B."/>
            <person name="Kells C."/>
            <person name="Khazanovich D."/>
            <person name="Kieu A.C."/>
            <person name="Kisner P."/>
            <person name="Kumar M."/>
            <person name="Lance K."/>
            <person name="Landers T."/>
            <person name="Lara M."/>
            <person name="Lee W."/>
            <person name="Leger J.P."/>
            <person name="Lennon N."/>
            <person name="Leuper L."/>
            <person name="LeVine S."/>
            <person name="Liu J."/>
            <person name="Liu X."/>
            <person name="Lokyitsang Y."/>
            <person name="Lokyitsang T."/>
            <person name="Lui A."/>
            <person name="Macdonald J."/>
            <person name="Major J."/>
            <person name="Marabella R."/>
            <person name="Maru K."/>
            <person name="Matthews C."/>
            <person name="McDonough S."/>
            <person name="Mehta T."/>
            <person name="Meldrim J."/>
            <person name="Melnikov A."/>
            <person name="Meneus L."/>
            <person name="Mihalev A."/>
            <person name="Mihova T."/>
            <person name="Miller K."/>
            <person name="Mittelman R."/>
            <person name="Mlenga V."/>
            <person name="Mulrain L."/>
            <person name="Munson G."/>
            <person name="Navidi A."/>
            <person name="Naylor J."/>
            <person name="Nguyen T."/>
            <person name="Nguyen N."/>
            <person name="Nguyen C."/>
            <person name="Nguyen T."/>
            <person name="Nicol R."/>
            <person name="Norbu N."/>
            <person name="Norbu C."/>
            <person name="Novod N."/>
            <person name="Nyima T."/>
            <person name="Olandt P."/>
            <person name="O'Neill B."/>
            <person name="O'Neill K."/>
            <person name="Osman S."/>
            <person name="Oyono L."/>
            <person name="Patti C."/>
            <person name="Perrin D."/>
            <person name="Phunkhang P."/>
            <person name="Pierre F."/>
            <person name="Priest M."/>
            <person name="Rachupka A."/>
            <person name="Raghuraman S."/>
            <person name="Rameau R."/>
            <person name="Ray V."/>
            <person name="Raymond C."/>
            <person name="Rege F."/>
            <person name="Rise C."/>
            <person name="Rogers J."/>
            <person name="Rogov P."/>
            <person name="Sahalie J."/>
            <person name="Settipalli S."/>
            <person name="Sharpe T."/>
            <person name="Shea T."/>
            <person name="Sheehan M."/>
            <person name="Sherpa N."/>
            <person name="Shi J."/>
            <person name="Shih D."/>
            <person name="Sloan J."/>
            <person name="Smith C."/>
            <person name="Sparrow T."/>
            <person name="Stalker J."/>
            <person name="Stange-Thomann N."/>
            <person name="Stavropoulos S."/>
            <person name="Stone C."/>
            <person name="Stone S."/>
            <person name="Sykes S."/>
            <person name="Tchuinga P."/>
            <person name="Tenzing P."/>
            <person name="Tesfaye S."/>
            <person name="Thoulutsang D."/>
            <person name="Thoulutsang Y."/>
            <person name="Topham K."/>
            <person name="Topping I."/>
            <person name="Tsamla T."/>
            <person name="Vassiliev H."/>
            <person name="Venkataraman V."/>
            <person name="Vo A."/>
            <person name="Wangchuk T."/>
            <person name="Wangdi T."/>
            <person name="Weiand M."/>
            <person name="Wilkinson J."/>
            <person name="Wilson A."/>
            <person name="Yadav S."/>
            <person name="Yang S."/>
            <person name="Yang X."/>
            <person name="Young G."/>
            <person name="Yu Q."/>
            <person name="Zainoun J."/>
            <person name="Zembek L."/>
            <person name="Zimmer A."/>
            <person name="Lander E.S."/>
        </authorList>
    </citation>
    <scope>NUCLEOTIDE SEQUENCE [LARGE SCALE GENOMIC DNA]</scope>
    <source>
        <strain evidence="6">Boxer</strain>
    </source>
</reference>
<dbReference type="AlphaFoldDB" id="A0A8P0SY17"/>
<evidence type="ECO:0000256" key="5">
    <source>
        <dbReference type="SAM" id="MobiDB-lite"/>
    </source>
</evidence>
<dbReference type="SUPFAM" id="SSF54534">
    <property type="entry name" value="FKBP-like"/>
    <property type="match status" value="1"/>
</dbReference>
<evidence type="ECO:0000313" key="6">
    <source>
        <dbReference type="Ensembl" id="ENSCAFP00000044767.2"/>
    </source>
</evidence>
<evidence type="ECO:0000313" key="7">
    <source>
        <dbReference type="Proteomes" id="UP000002254"/>
    </source>
</evidence>
<keyword evidence="3" id="KW-0697">Rotamase</keyword>
<dbReference type="Ensembl" id="ENSCAFT00000066812.2">
    <property type="protein sequence ID" value="ENSCAFP00000044767.2"/>
    <property type="gene ID" value="ENSCAFG00000045114.2"/>
</dbReference>